<dbReference type="VEuPathDB" id="ToxoDB:EAH_00029900"/>
<dbReference type="GeneID" id="25271060"/>
<organism evidence="1 2">
    <name type="scientific">Eimeria acervulina</name>
    <name type="common">Coccidian parasite</name>
    <dbReference type="NCBI Taxonomy" id="5801"/>
    <lineage>
        <taxon>Eukaryota</taxon>
        <taxon>Sar</taxon>
        <taxon>Alveolata</taxon>
        <taxon>Apicomplexa</taxon>
        <taxon>Conoidasida</taxon>
        <taxon>Coccidia</taxon>
        <taxon>Eucoccidiorida</taxon>
        <taxon>Eimeriorina</taxon>
        <taxon>Eimeriidae</taxon>
        <taxon>Eimeria</taxon>
    </lineage>
</organism>
<gene>
    <name evidence="1" type="ORF">EAH_00029900</name>
</gene>
<protein>
    <submittedName>
        <fullName evidence="1">Uncharacterized protein</fullName>
    </submittedName>
</protein>
<name>U6GD83_EIMAC</name>
<dbReference type="OMA" id="IKEYWRQ"/>
<sequence>MIEKEVQFGPFLPGQEAQEEGEEASDLPPPPPPLLYPRGVCTAAWDKARLQLALLLSRTAADVGAAPSTTAAATAAFHMSLSSFFHIDPSAVSSSLSASLFLSAKAADEEFNLRRVIASLGFCSHHASAAAEERRRQQLHKEQPLKQQQRQQQFAGEYVALGIKEYWRQRQSCFLEEQRLMQALAFTFPNPTIWQQLPLLLLLARPAAAEAAVTAALVADASVGPLVAETEERIFLSAACLLARKLVCRFRDRNKQLQEQQQQQQWLFPPSSAAVAATAATPEHKAAATETVQLLEDEINATAGALRPGESDTRSLLLRLLPMLQGISSSIDQCSSSSSSKNSNGPLCQQLAAAARKMLLQYTLLLDDSHGHQVYRRLAGVEA</sequence>
<proteinExistence type="predicted"/>
<dbReference type="EMBL" id="HG670801">
    <property type="protein sequence ID" value="CDI78095.1"/>
    <property type="molecule type" value="Genomic_DNA"/>
</dbReference>
<dbReference type="RefSeq" id="XP_013251648.1">
    <property type="nucleotide sequence ID" value="XM_013396194.1"/>
</dbReference>
<dbReference type="Proteomes" id="UP000018050">
    <property type="component" value="Unassembled WGS sequence"/>
</dbReference>
<evidence type="ECO:0000313" key="1">
    <source>
        <dbReference type="EMBL" id="CDI78095.1"/>
    </source>
</evidence>
<evidence type="ECO:0000313" key="2">
    <source>
        <dbReference type="Proteomes" id="UP000018050"/>
    </source>
</evidence>
<reference evidence="1" key="1">
    <citation type="submission" date="2013-10" db="EMBL/GenBank/DDBJ databases">
        <title>Genomic analysis of the causative agents of coccidiosis in chickens.</title>
        <authorList>
            <person name="Reid A.J."/>
            <person name="Blake D."/>
            <person name="Billington K."/>
            <person name="Browne H."/>
            <person name="Dunn M."/>
            <person name="Hung S."/>
            <person name="Kawahara F."/>
            <person name="Miranda-Saavedra D."/>
            <person name="Mourier T."/>
            <person name="Nagra H."/>
            <person name="Otto T.D."/>
            <person name="Rawlings N."/>
            <person name="Sanchez A."/>
            <person name="Sanders M."/>
            <person name="Subramaniam C."/>
            <person name="Tay Y."/>
            <person name="Dear P."/>
            <person name="Doerig C."/>
            <person name="Gruber A."/>
            <person name="Parkinson J."/>
            <person name="Shirley M."/>
            <person name="Wan K.L."/>
            <person name="Berriman M."/>
            <person name="Tomley F."/>
            <person name="Pain A."/>
        </authorList>
    </citation>
    <scope>NUCLEOTIDE SEQUENCE</scope>
    <source>
        <strain evidence="1">Houghton</strain>
    </source>
</reference>
<keyword evidence="2" id="KW-1185">Reference proteome</keyword>
<dbReference type="OrthoDB" id="347492at2759"/>
<dbReference type="Gene3D" id="1.10.472.10">
    <property type="entry name" value="Cyclin-like"/>
    <property type="match status" value="1"/>
</dbReference>
<dbReference type="AlphaFoldDB" id="U6GD83"/>
<accession>U6GD83</accession>
<reference evidence="1" key="2">
    <citation type="submission" date="2013-10" db="EMBL/GenBank/DDBJ databases">
        <authorList>
            <person name="Aslett M."/>
        </authorList>
    </citation>
    <scope>NUCLEOTIDE SEQUENCE</scope>
    <source>
        <strain evidence="1">Houghton</strain>
    </source>
</reference>